<comment type="function">
    <text evidence="2 9">Ferredoxins are iron-sulfur proteins that transfer electrons in a wide variety of metabolic reactions.</text>
</comment>
<evidence type="ECO:0000256" key="4">
    <source>
        <dbReference type="ARBA" id="ARBA00022485"/>
    </source>
</evidence>
<dbReference type="GO" id="GO:0046872">
    <property type="term" value="F:metal ion binding"/>
    <property type="evidence" value="ECO:0007669"/>
    <property type="project" value="UniProtKB-UniRule"/>
</dbReference>
<evidence type="ECO:0000256" key="1">
    <source>
        <dbReference type="ARBA" id="ARBA00001966"/>
    </source>
</evidence>
<dbReference type="GO" id="GO:0051539">
    <property type="term" value="F:4 iron, 4 sulfur cluster binding"/>
    <property type="evidence" value="ECO:0007669"/>
    <property type="project" value="UniProtKB-UniRule"/>
</dbReference>
<dbReference type="GeneID" id="99749713"/>
<evidence type="ECO:0000256" key="2">
    <source>
        <dbReference type="ARBA" id="ARBA00003532"/>
    </source>
</evidence>
<dbReference type="PANTHER" id="PTHR24960">
    <property type="entry name" value="PHOTOSYSTEM I IRON-SULFUR CENTER-RELATED"/>
    <property type="match status" value="1"/>
</dbReference>
<name>A0A078S1K7_BACUN</name>
<dbReference type="GO" id="GO:0009055">
    <property type="term" value="F:electron transfer activity"/>
    <property type="evidence" value="ECO:0007669"/>
    <property type="project" value="UniProtKB-UniRule"/>
</dbReference>
<dbReference type="InterPro" id="IPR017896">
    <property type="entry name" value="4Fe4S_Fe-S-bd"/>
</dbReference>
<dbReference type="PRINTS" id="PR00354">
    <property type="entry name" value="7FE8SFRDOXIN"/>
</dbReference>
<evidence type="ECO:0000256" key="3">
    <source>
        <dbReference type="ARBA" id="ARBA00022448"/>
    </source>
</evidence>
<keyword evidence="8 9" id="KW-0411">Iron-sulfur</keyword>
<accession>A0A078S1K7</accession>
<dbReference type="InterPro" id="IPR050157">
    <property type="entry name" value="PSI_iron-sulfur_center"/>
</dbReference>
<comment type="cofactor">
    <cofactor evidence="1 9">
        <name>[4Fe-4S] cluster</name>
        <dbReference type="ChEBI" id="CHEBI:49883"/>
    </cofactor>
</comment>
<reference evidence="11 12" key="1">
    <citation type="submission" date="2014-04" db="EMBL/GenBank/DDBJ databases">
        <authorList>
            <person name="Sears C."/>
            <person name="Carroll K."/>
            <person name="Sack B.R."/>
            <person name="Qadri F."/>
            <person name="Myers L.L."/>
            <person name="Chung G.-T."/>
            <person name="Escheverria P."/>
            <person name="Fraser C.M."/>
            <person name="Sadzewicz L."/>
            <person name="Shefchek K.A."/>
            <person name="Tallon L."/>
            <person name="Das S.P."/>
            <person name="Daugherty S."/>
            <person name="Mongodin E.F."/>
        </authorList>
    </citation>
    <scope>NUCLEOTIDE SEQUENCE [LARGE SCALE GENOMIC DNA]</scope>
    <source>
        <strain evidence="11 12">3978 T3 ii</strain>
    </source>
</reference>
<evidence type="ECO:0000256" key="8">
    <source>
        <dbReference type="ARBA" id="ARBA00023014"/>
    </source>
</evidence>
<evidence type="ECO:0000259" key="10">
    <source>
        <dbReference type="PROSITE" id="PS51379"/>
    </source>
</evidence>
<dbReference type="PANTHER" id="PTHR24960:SF79">
    <property type="entry name" value="PHOTOSYSTEM I IRON-SULFUR CENTER"/>
    <property type="match status" value="1"/>
</dbReference>
<sequence length="56" mass="5824">MAYVISDDCIACGTCIDECPVGAISEGDIYHIDPETCTECGTCADVCPSEAIHPGE</sequence>
<keyword evidence="3 9" id="KW-0813">Transport</keyword>
<evidence type="ECO:0000256" key="9">
    <source>
        <dbReference type="RuleBase" id="RU365098"/>
    </source>
</evidence>
<dbReference type="InterPro" id="IPR000813">
    <property type="entry name" value="7Fe_ferredoxin"/>
</dbReference>
<keyword evidence="6 9" id="KW-0249">Electron transport</keyword>
<dbReference type="PROSITE" id="PS00198">
    <property type="entry name" value="4FE4S_FER_1"/>
    <property type="match status" value="1"/>
</dbReference>
<dbReference type="PROSITE" id="PS51379">
    <property type="entry name" value="4FE4S_FER_2"/>
    <property type="match status" value="2"/>
</dbReference>
<evidence type="ECO:0000256" key="5">
    <source>
        <dbReference type="ARBA" id="ARBA00022723"/>
    </source>
</evidence>
<feature type="domain" description="4Fe-4S ferredoxin-type" evidence="10">
    <location>
        <begin position="28"/>
        <end position="56"/>
    </location>
</feature>
<proteinExistence type="predicted"/>
<protein>
    <recommendedName>
        <fullName evidence="9">Ferredoxin</fullName>
    </recommendedName>
</protein>
<keyword evidence="4 9" id="KW-0004">4Fe-4S</keyword>
<gene>
    <name evidence="11" type="ORF">M094_0286</name>
</gene>
<dbReference type="Gene3D" id="3.30.70.20">
    <property type="match status" value="1"/>
</dbReference>
<evidence type="ECO:0000313" key="11">
    <source>
        <dbReference type="EMBL" id="KDS51900.1"/>
    </source>
</evidence>
<dbReference type="RefSeq" id="WP_005834872.1">
    <property type="nucleotide sequence ID" value="NZ_JNHN01000164.1"/>
</dbReference>
<evidence type="ECO:0000256" key="6">
    <source>
        <dbReference type="ARBA" id="ARBA00022982"/>
    </source>
</evidence>
<evidence type="ECO:0000313" key="12">
    <source>
        <dbReference type="Proteomes" id="UP000028013"/>
    </source>
</evidence>
<dbReference type="SUPFAM" id="SSF54862">
    <property type="entry name" value="4Fe-4S ferredoxins"/>
    <property type="match status" value="1"/>
</dbReference>
<comment type="caution">
    <text evidence="11">The sequence shown here is derived from an EMBL/GenBank/DDBJ whole genome shotgun (WGS) entry which is preliminary data.</text>
</comment>
<keyword evidence="5 9" id="KW-0479">Metal-binding</keyword>
<keyword evidence="7 9" id="KW-0408">Iron</keyword>
<organism evidence="11 12">
    <name type="scientific">Bacteroides uniformis str. 3978 T3 ii</name>
    <dbReference type="NCBI Taxonomy" id="1339349"/>
    <lineage>
        <taxon>Bacteria</taxon>
        <taxon>Pseudomonadati</taxon>
        <taxon>Bacteroidota</taxon>
        <taxon>Bacteroidia</taxon>
        <taxon>Bacteroidales</taxon>
        <taxon>Bacteroidaceae</taxon>
        <taxon>Bacteroides</taxon>
    </lineage>
</organism>
<dbReference type="AlphaFoldDB" id="A0A078S1K7"/>
<evidence type="ECO:0000256" key="7">
    <source>
        <dbReference type="ARBA" id="ARBA00023004"/>
    </source>
</evidence>
<dbReference type="InterPro" id="IPR017900">
    <property type="entry name" value="4Fe4S_Fe_S_CS"/>
</dbReference>
<dbReference type="EMBL" id="JNHN01000164">
    <property type="protein sequence ID" value="KDS51900.1"/>
    <property type="molecule type" value="Genomic_DNA"/>
</dbReference>
<dbReference type="Proteomes" id="UP000028013">
    <property type="component" value="Unassembled WGS sequence"/>
</dbReference>
<feature type="domain" description="4Fe-4S ferredoxin-type" evidence="10">
    <location>
        <begin position="1"/>
        <end position="25"/>
    </location>
</feature>
<dbReference type="Pfam" id="PF00037">
    <property type="entry name" value="Fer4"/>
    <property type="match status" value="2"/>
</dbReference>